<gene>
    <name evidence="2" type="ORF">BD410DRAFT_846777</name>
</gene>
<feature type="compositionally biased region" description="Low complexity" evidence="1">
    <location>
        <begin position="99"/>
        <end position="120"/>
    </location>
</feature>
<name>A0A4Y7PE65_9AGAM</name>
<feature type="compositionally biased region" description="Gly residues" evidence="1">
    <location>
        <begin position="202"/>
        <end position="233"/>
    </location>
</feature>
<dbReference type="EMBL" id="ML170525">
    <property type="protein sequence ID" value="TDL13613.1"/>
    <property type="molecule type" value="Genomic_DNA"/>
</dbReference>
<sequence length="416" mass="42989">MNAAFLHQHATVLSSGGEARCLQKRVRRVYCRVRKRDVEELGVREVEEHICEQAMVGGEGSSVFHKLLGPFLYTPEDSFVGDALGRMQSVISSINNTALHAQQQQHPQHSQHQHQQTPQLANAHAPGAASNDYLFFYHQIASDVRSPPDVLGAGDVLGVGAGSDHSTMNAAHGYYQALQYNPQSDSQPLSTISGSGPEDGGDGGGGGAGGGSSGAASGAGGPTAGGNGGGGGNAARSNTQHLGSGSGPSRRGASEFTPWPGTHLTANPQAYTSRPQHQHLRGQQQSSSALTSITGTPPTTATTTSPPNARGTAIATGKRNARGRCRGQPATVRKRQKCVDDRDALQYGGGGVGGGEGGMGSGGRGLEVFEDDSNSDDSEYGDVPYGSYGSNTTRNATSGRLVGDEWATSGRRVGDE</sequence>
<protein>
    <submittedName>
        <fullName evidence="2">Uncharacterized protein</fullName>
    </submittedName>
</protein>
<feature type="compositionally biased region" description="Acidic residues" evidence="1">
    <location>
        <begin position="368"/>
        <end position="380"/>
    </location>
</feature>
<evidence type="ECO:0000256" key="1">
    <source>
        <dbReference type="SAM" id="MobiDB-lite"/>
    </source>
</evidence>
<keyword evidence="3" id="KW-1185">Reference proteome</keyword>
<evidence type="ECO:0000313" key="3">
    <source>
        <dbReference type="Proteomes" id="UP000294933"/>
    </source>
</evidence>
<feature type="compositionally biased region" description="Low complexity" evidence="1">
    <location>
        <begin position="291"/>
        <end position="307"/>
    </location>
</feature>
<feature type="compositionally biased region" description="Polar residues" evidence="1">
    <location>
        <begin position="181"/>
        <end position="192"/>
    </location>
</feature>
<feature type="compositionally biased region" description="Gly residues" evidence="1">
    <location>
        <begin position="347"/>
        <end position="365"/>
    </location>
</feature>
<dbReference type="VEuPathDB" id="FungiDB:BD410DRAFT_846777"/>
<organism evidence="2 3">
    <name type="scientific">Rickenella mellea</name>
    <dbReference type="NCBI Taxonomy" id="50990"/>
    <lineage>
        <taxon>Eukaryota</taxon>
        <taxon>Fungi</taxon>
        <taxon>Dikarya</taxon>
        <taxon>Basidiomycota</taxon>
        <taxon>Agaricomycotina</taxon>
        <taxon>Agaricomycetes</taxon>
        <taxon>Hymenochaetales</taxon>
        <taxon>Rickenellaceae</taxon>
        <taxon>Rickenella</taxon>
    </lineage>
</organism>
<dbReference type="AlphaFoldDB" id="A0A4Y7PE65"/>
<accession>A0A4Y7PE65</accession>
<proteinExistence type="predicted"/>
<reference evidence="2 3" key="1">
    <citation type="submission" date="2018-06" db="EMBL/GenBank/DDBJ databases">
        <title>A transcriptomic atlas of mushroom development highlights an independent origin of complex multicellularity.</title>
        <authorList>
            <consortium name="DOE Joint Genome Institute"/>
            <person name="Krizsan K."/>
            <person name="Almasi E."/>
            <person name="Merenyi Z."/>
            <person name="Sahu N."/>
            <person name="Viragh M."/>
            <person name="Koszo T."/>
            <person name="Mondo S."/>
            <person name="Kiss B."/>
            <person name="Balint B."/>
            <person name="Kues U."/>
            <person name="Barry K."/>
            <person name="Hegedus J.C."/>
            <person name="Henrissat B."/>
            <person name="Johnson J."/>
            <person name="Lipzen A."/>
            <person name="Ohm R."/>
            <person name="Nagy I."/>
            <person name="Pangilinan J."/>
            <person name="Yan J."/>
            <person name="Xiong Y."/>
            <person name="Grigoriev I.V."/>
            <person name="Hibbett D.S."/>
            <person name="Nagy L.G."/>
        </authorList>
    </citation>
    <scope>NUCLEOTIDE SEQUENCE [LARGE SCALE GENOMIC DNA]</scope>
    <source>
        <strain evidence="2 3">SZMC22713</strain>
    </source>
</reference>
<dbReference type="Proteomes" id="UP000294933">
    <property type="component" value="Unassembled WGS sequence"/>
</dbReference>
<feature type="compositionally biased region" description="Polar residues" evidence="1">
    <location>
        <begin position="388"/>
        <end position="398"/>
    </location>
</feature>
<evidence type="ECO:0000313" key="2">
    <source>
        <dbReference type="EMBL" id="TDL13613.1"/>
    </source>
</evidence>
<feature type="region of interest" description="Disordered" evidence="1">
    <location>
        <begin position="181"/>
        <end position="416"/>
    </location>
</feature>
<feature type="compositionally biased region" description="Polar residues" evidence="1">
    <location>
        <begin position="264"/>
        <end position="290"/>
    </location>
</feature>
<feature type="region of interest" description="Disordered" evidence="1">
    <location>
        <begin position="99"/>
        <end position="125"/>
    </location>
</feature>